<evidence type="ECO:0000256" key="1">
    <source>
        <dbReference type="SAM" id="MobiDB-lite"/>
    </source>
</evidence>
<dbReference type="HOGENOM" id="CLU_035969_2_0_11"/>
<sequence length="426" mass="44220">MLPRFTMPSVLVPGLRSYDHVGRCECPWVRIRCVDAPEVRSATTEPPDPSVTLGADSVPDAAQAAGAEHAEHMAGATAQGSAEVPDVTTVTTAPATDADAPPRRTRPRASSAPTTAAPPPDVSIATEAVADPAAVATARSRVARTSREPAVDAVCAAAVDVARAAAVEQAGAEDEVGEHLGIEAEGDRIVLHRFACTSPAYPGWAWTVVVTRASRVRKVTVDDVVLMPGEGALLAPAWVPWSERLRPGDVGVGDLLPTAIDDPRLALRVEDVEELLDTDDYFELGLGRARVLSVTGREEAVERWYAGDAGPDASIAKVAPASCLTCGFHVRLAGALGRMFGACANELAPDDGRVTAIDHGCGAHSEALVAPSAHPEPIVFDEDPSDLEPTDVELIGVAAHSPGSVADAEPGELAEDGADPEPYGHS</sequence>
<dbReference type="STRING" id="326424.FRAAL6731"/>
<dbReference type="KEGG" id="fal:FRAAL6731"/>
<evidence type="ECO:0000313" key="3">
    <source>
        <dbReference type="Proteomes" id="UP000000657"/>
    </source>
</evidence>
<dbReference type="AlphaFoldDB" id="Q0RB34"/>
<name>Q0RB34_FRAAA</name>
<reference evidence="2 3" key="1">
    <citation type="journal article" date="2007" name="Genome Res.">
        <title>Genome characteristics of facultatively symbiotic Frankia sp. strains reflect host range and host plant biogeography.</title>
        <authorList>
            <person name="Normand P."/>
            <person name="Lapierre P."/>
            <person name="Tisa L.S."/>
            <person name="Gogarten J.P."/>
            <person name="Alloisio N."/>
            <person name="Bagnarol E."/>
            <person name="Bassi C.A."/>
            <person name="Berry A.M."/>
            <person name="Bickhart D.M."/>
            <person name="Choisne N."/>
            <person name="Couloux A."/>
            <person name="Cournoyer B."/>
            <person name="Cruveiller S."/>
            <person name="Daubin V."/>
            <person name="Demange N."/>
            <person name="Francino M.P."/>
            <person name="Goltsman E."/>
            <person name="Huang Y."/>
            <person name="Kopp O.R."/>
            <person name="Labarre L."/>
            <person name="Lapidus A."/>
            <person name="Lavire C."/>
            <person name="Marechal J."/>
            <person name="Martinez M."/>
            <person name="Mastronunzio J.E."/>
            <person name="Mullin B.C."/>
            <person name="Niemann J."/>
            <person name="Pujic P."/>
            <person name="Rawnsley T."/>
            <person name="Rouy Z."/>
            <person name="Schenowitz C."/>
            <person name="Sellstedt A."/>
            <person name="Tavares F."/>
            <person name="Tomkins J.P."/>
            <person name="Vallenet D."/>
            <person name="Valverde C."/>
            <person name="Wall L.G."/>
            <person name="Wang Y."/>
            <person name="Medigue C."/>
            <person name="Benson D.R."/>
        </authorList>
    </citation>
    <scope>NUCLEOTIDE SEQUENCE [LARGE SCALE GENOMIC DNA]</scope>
    <source>
        <strain evidence="3">DSM 45986 / CECT 9034 / ACN14a</strain>
    </source>
</reference>
<organism evidence="2 3">
    <name type="scientific">Frankia alni (strain DSM 45986 / CECT 9034 / ACN14a)</name>
    <dbReference type="NCBI Taxonomy" id="326424"/>
    <lineage>
        <taxon>Bacteria</taxon>
        <taxon>Bacillati</taxon>
        <taxon>Actinomycetota</taxon>
        <taxon>Actinomycetes</taxon>
        <taxon>Frankiales</taxon>
        <taxon>Frankiaceae</taxon>
        <taxon>Frankia</taxon>
    </lineage>
</organism>
<evidence type="ECO:0000313" key="2">
    <source>
        <dbReference type="EMBL" id="CAJ65354.1"/>
    </source>
</evidence>
<feature type="region of interest" description="Disordered" evidence="1">
    <location>
        <begin position="62"/>
        <end position="122"/>
    </location>
</feature>
<dbReference type="eggNOG" id="ENOG502ZBU7">
    <property type="taxonomic scope" value="Bacteria"/>
</dbReference>
<feature type="compositionally biased region" description="Low complexity" evidence="1">
    <location>
        <begin position="62"/>
        <end position="99"/>
    </location>
</feature>
<gene>
    <name evidence="2" type="ordered locus">FRAAL6731</name>
</gene>
<accession>Q0RB34</accession>
<feature type="compositionally biased region" description="Acidic residues" evidence="1">
    <location>
        <begin position="409"/>
        <end position="419"/>
    </location>
</feature>
<protein>
    <recommendedName>
        <fullName evidence="4">DUF3027 domain-containing protein</fullName>
    </recommendedName>
</protein>
<evidence type="ECO:0008006" key="4">
    <source>
        <dbReference type="Google" id="ProtNLM"/>
    </source>
</evidence>
<dbReference type="Proteomes" id="UP000000657">
    <property type="component" value="Chromosome"/>
</dbReference>
<dbReference type="Pfam" id="PF11228">
    <property type="entry name" value="DUF3027"/>
    <property type="match status" value="1"/>
</dbReference>
<dbReference type="EMBL" id="CT573213">
    <property type="protein sequence ID" value="CAJ65354.1"/>
    <property type="molecule type" value="Genomic_DNA"/>
</dbReference>
<dbReference type="InterPro" id="IPR021391">
    <property type="entry name" value="DUF3027"/>
</dbReference>
<keyword evidence="3" id="KW-1185">Reference proteome</keyword>
<feature type="region of interest" description="Disordered" evidence="1">
    <location>
        <begin position="399"/>
        <end position="426"/>
    </location>
</feature>
<proteinExistence type="predicted"/>